<sequence>MSKNTSILYLICPGFHEQSLTHSFVNNISHYYPYLDNLLIFPTDQYPPYSGFHLTHYLQGKFNVKSQNLIFIAFSAGVVAAVTAAMQWQRQGGKIKGLIAFDGWGVPLLGDFPVYRISHDEFTHYSSAILGTGKLSFYADPAVDHLDLWRSPHQVQGWLCETTTDKTFLSRLSLMEFLGKVL</sequence>
<accession>G5J376</accession>
<dbReference type="SUPFAM" id="SSF53474">
    <property type="entry name" value="alpha/beta-Hydrolases"/>
    <property type="match status" value="1"/>
</dbReference>
<keyword evidence="1" id="KW-0472">Membrane</keyword>
<dbReference type="PATRIC" id="fig|423471.3.peg.1828"/>
<dbReference type="InterPro" id="IPR029058">
    <property type="entry name" value="AB_hydrolase_fold"/>
</dbReference>
<organism evidence="2 3">
    <name type="scientific">Crocosphaera watsonii WH 0003</name>
    <dbReference type="NCBI Taxonomy" id="423471"/>
    <lineage>
        <taxon>Bacteria</taxon>
        <taxon>Bacillati</taxon>
        <taxon>Cyanobacteriota</taxon>
        <taxon>Cyanophyceae</taxon>
        <taxon>Oscillatoriophycideae</taxon>
        <taxon>Chroococcales</taxon>
        <taxon>Aphanothecaceae</taxon>
        <taxon>Crocosphaera</taxon>
    </lineage>
</organism>
<keyword evidence="1" id="KW-1133">Transmembrane helix</keyword>
<keyword evidence="1" id="KW-0812">Transmembrane</keyword>
<dbReference type="EMBL" id="AESD01000301">
    <property type="protein sequence ID" value="EHJ13370.1"/>
    <property type="molecule type" value="Genomic_DNA"/>
</dbReference>
<feature type="transmembrane region" description="Helical" evidence="1">
    <location>
        <begin position="69"/>
        <end position="88"/>
    </location>
</feature>
<dbReference type="GeneID" id="88765688"/>
<evidence type="ECO:0000313" key="2">
    <source>
        <dbReference type="EMBL" id="EHJ13370.1"/>
    </source>
</evidence>
<name>G5J376_CROWT</name>
<dbReference type="AlphaFoldDB" id="G5J376"/>
<dbReference type="Proteomes" id="UP000003477">
    <property type="component" value="Unassembled WGS sequence"/>
</dbReference>
<gene>
    <name evidence="2" type="ORF">CWATWH0003_1954</name>
</gene>
<reference evidence="2 3" key="1">
    <citation type="journal article" date="2011" name="Front. Microbiol.">
        <title>Two Strains of Crocosphaera watsonii with Highly Conserved Genomes are Distinguished by Strain-Specific Features.</title>
        <authorList>
            <person name="Bench S.R."/>
            <person name="Ilikchyan I.N."/>
            <person name="Tripp H.J."/>
            <person name="Zehr J.P."/>
        </authorList>
    </citation>
    <scope>NUCLEOTIDE SEQUENCE [LARGE SCALE GENOMIC DNA]</scope>
    <source>
        <strain evidence="2 3">WH 0003</strain>
    </source>
</reference>
<proteinExistence type="predicted"/>
<comment type="caution">
    <text evidence="2">The sequence shown here is derived from an EMBL/GenBank/DDBJ whole genome shotgun (WGS) entry which is preliminary data.</text>
</comment>
<evidence type="ECO:0000256" key="1">
    <source>
        <dbReference type="SAM" id="Phobius"/>
    </source>
</evidence>
<protein>
    <recommendedName>
        <fullName evidence="4">Gll0169 protein</fullName>
    </recommendedName>
</protein>
<dbReference type="RefSeq" id="WP_007310280.1">
    <property type="nucleotide sequence ID" value="NZ_AESD01000301.1"/>
</dbReference>
<evidence type="ECO:0000313" key="3">
    <source>
        <dbReference type="Proteomes" id="UP000003477"/>
    </source>
</evidence>
<evidence type="ECO:0008006" key="4">
    <source>
        <dbReference type="Google" id="ProtNLM"/>
    </source>
</evidence>